<proteinExistence type="predicted"/>
<name>A0AAV4QDJ7_CAEEX</name>
<evidence type="ECO:0000313" key="1">
    <source>
        <dbReference type="EMBL" id="GIY06411.1"/>
    </source>
</evidence>
<dbReference type="EMBL" id="BPLR01005957">
    <property type="protein sequence ID" value="GIY06411.1"/>
    <property type="molecule type" value="Genomic_DNA"/>
</dbReference>
<sequence>MVPSSNHNIKKTTALPIELPIEQEVDVSSLPDLNVIEKAIYNMLKWNSPDLMLLRKRDMLEWELIRDTNAPFKLFFWRDQLLMEWARLDRNGIPYHICNCSMTGKKHQSSGSSQRGCNPILGNKRKIL</sequence>
<protein>
    <recommendedName>
        <fullName evidence="3">Ycf15</fullName>
    </recommendedName>
</protein>
<dbReference type="AlphaFoldDB" id="A0AAV4QDJ7"/>
<keyword evidence="2" id="KW-1185">Reference proteome</keyword>
<evidence type="ECO:0000313" key="2">
    <source>
        <dbReference type="Proteomes" id="UP001054945"/>
    </source>
</evidence>
<gene>
    <name evidence="1" type="ORF">CEXT_150521</name>
</gene>
<accession>A0AAV4QDJ7</accession>
<comment type="caution">
    <text evidence="1">The sequence shown here is derived from an EMBL/GenBank/DDBJ whole genome shotgun (WGS) entry which is preliminary data.</text>
</comment>
<evidence type="ECO:0008006" key="3">
    <source>
        <dbReference type="Google" id="ProtNLM"/>
    </source>
</evidence>
<reference evidence="1 2" key="1">
    <citation type="submission" date="2021-06" db="EMBL/GenBank/DDBJ databases">
        <title>Caerostris extrusa draft genome.</title>
        <authorList>
            <person name="Kono N."/>
            <person name="Arakawa K."/>
        </authorList>
    </citation>
    <scope>NUCLEOTIDE SEQUENCE [LARGE SCALE GENOMIC DNA]</scope>
</reference>
<dbReference type="Proteomes" id="UP001054945">
    <property type="component" value="Unassembled WGS sequence"/>
</dbReference>
<organism evidence="1 2">
    <name type="scientific">Caerostris extrusa</name>
    <name type="common">Bark spider</name>
    <name type="synonym">Caerostris bankana</name>
    <dbReference type="NCBI Taxonomy" id="172846"/>
    <lineage>
        <taxon>Eukaryota</taxon>
        <taxon>Metazoa</taxon>
        <taxon>Ecdysozoa</taxon>
        <taxon>Arthropoda</taxon>
        <taxon>Chelicerata</taxon>
        <taxon>Arachnida</taxon>
        <taxon>Araneae</taxon>
        <taxon>Araneomorphae</taxon>
        <taxon>Entelegynae</taxon>
        <taxon>Araneoidea</taxon>
        <taxon>Araneidae</taxon>
        <taxon>Caerostris</taxon>
    </lineage>
</organism>